<dbReference type="Proteomes" id="UP000663829">
    <property type="component" value="Unassembled WGS sequence"/>
</dbReference>
<comment type="caution">
    <text evidence="1">The sequence shown here is derived from an EMBL/GenBank/DDBJ whole genome shotgun (WGS) entry which is preliminary data.</text>
</comment>
<dbReference type="EMBL" id="CAJOBC010009895">
    <property type="protein sequence ID" value="CAF3999163.1"/>
    <property type="molecule type" value="Genomic_DNA"/>
</dbReference>
<dbReference type="AlphaFoldDB" id="A0A814YWQ5"/>
<evidence type="ECO:0000313" key="1">
    <source>
        <dbReference type="EMBL" id="CAF1236817.1"/>
    </source>
</evidence>
<name>A0A814YWQ5_9BILA</name>
<sequence length="106" mass="11660">MSNTFWSIWYAECGQSALTAIKMSLDKVVDEGDVLIADGTSVRGKLGPAAKFIHDTNDEDMAKLKFIDSFTDEEVISGPDDRGKKKLKTTQFTGLTKEARSIGKKN</sequence>
<organism evidence="1 3">
    <name type="scientific">Didymodactylos carnosus</name>
    <dbReference type="NCBI Taxonomy" id="1234261"/>
    <lineage>
        <taxon>Eukaryota</taxon>
        <taxon>Metazoa</taxon>
        <taxon>Spiralia</taxon>
        <taxon>Gnathifera</taxon>
        <taxon>Rotifera</taxon>
        <taxon>Eurotatoria</taxon>
        <taxon>Bdelloidea</taxon>
        <taxon>Philodinida</taxon>
        <taxon>Philodinidae</taxon>
        <taxon>Didymodactylos</taxon>
    </lineage>
</organism>
<keyword evidence="3" id="KW-1185">Reference proteome</keyword>
<dbReference type="EMBL" id="CAJNOQ010009890">
    <property type="protein sequence ID" value="CAF1236817.1"/>
    <property type="molecule type" value="Genomic_DNA"/>
</dbReference>
<dbReference type="Proteomes" id="UP000681722">
    <property type="component" value="Unassembled WGS sequence"/>
</dbReference>
<accession>A0A814YWQ5</accession>
<evidence type="ECO:0000313" key="3">
    <source>
        <dbReference type="Proteomes" id="UP000663829"/>
    </source>
</evidence>
<gene>
    <name evidence="1" type="ORF">GPM918_LOCUS25458</name>
    <name evidence="2" type="ORF">SRO942_LOCUS25464</name>
</gene>
<evidence type="ECO:0000313" key="2">
    <source>
        <dbReference type="EMBL" id="CAF3999163.1"/>
    </source>
</evidence>
<protein>
    <submittedName>
        <fullName evidence="1">Uncharacterized protein</fullName>
    </submittedName>
</protein>
<proteinExistence type="predicted"/>
<reference evidence="1" key="1">
    <citation type="submission" date="2021-02" db="EMBL/GenBank/DDBJ databases">
        <authorList>
            <person name="Nowell W R."/>
        </authorList>
    </citation>
    <scope>NUCLEOTIDE SEQUENCE</scope>
</reference>